<protein>
    <submittedName>
        <fullName evidence="1">Uncharacterized protein</fullName>
    </submittedName>
</protein>
<sequence>MVNFLRDNILRYIKMLFHIFTLLNHYREILSER</sequence>
<name>A0A0A0VGL5_9VIRU</name>
<keyword evidence="2" id="KW-1185">Reference proteome</keyword>
<dbReference type="Proteomes" id="UP000146922">
    <property type="component" value="Segment"/>
</dbReference>
<proteinExistence type="predicted"/>
<dbReference type="EMBL" id="KP056312">
    <property type="protein sequence ID" value="AIW68542.1"/>
    <property type="molecule type" value="Genomic_DNA"/>
</dbReference>
<dbReference type="OrthoDB" id="40655at10239"/>
<reference evidence="1 2" key="1">
    <citation type="submission" date="2014-10" db="EMBL/GenBank/DDBJ databases">
        <authorList>
            <person name="van Beurden S.J."/>
            <person name="Hughes J."/>
            <person name="Saucedo B."/>
            <person name="Rijks J."/>
            <person name="Kik M."/>
            <person name="Haenen O.L.M."/>
            <person name="Engelsma M.Y."/>
            <person name="Grone A."/>
            <person name="Verheije H."/>
            <person name="Wilkie G."/>
        </authorList>
    </citation>
    <scope>NUCLEOTIDE SEQUENCE [LARGE SCALE GENOMIC DNA]</scope>
    <source>
        <strain evidence="1">Pelophylax kl. esculentus/2013/NL</strain>
    </source>
</reference>
<evidence type="ECO:0000313" key="1">
    <source>
        <dbReference type="EMBL" id="AIW68542.1"/>
    </source>
</evidence>
<organism evidence="1 2">
    <name type="scientific">common midwife toad virus-NL</name>
    <dbReference type="NCBI Taxonomy" id="2849710"/>
    <lineage>
        <taxon>Viruses</taxon>
        <taxon>Varidnaviria</taxon>
        <taxon>Bamfordvirae</taxon>
        <taxon>Nucleocytoviricota</taxon>
        <taxon>Megaviricetes</taxon>
        <taxon>Pimascovirales</taxon>
        <taxon>Pimascovirales incertae sedis</taxon>
        <taxon>Iridoviridae</taxon>
        <taxon>Alphairidovirinae</taxon>
        <taxon>Ranavirus</taxon>
        <taxon>Ranavirus alytes1</taxon>
        <taxon>Common midwife toad virus</taxon>
    </lineage>
</organism>
<accession>A0A0A0VGL5</accession>
<evidence type="ECO:0000313" key="2">
    <source>
        <dbReference type="Proteomes" id="UP000146922"/>
    </source>
</evidence>